<dbReference type="EMBL" id="NCKV01001225">
    <property type="protein sequence ID" value="RWS28770.1"/>
    <property type="molecule type" value="Genomic_DNA"/>
</dbReference>
<dbReference type="SMART" id="SM00369">
    <property type="entry name" value="LRR_TYP"/>
    <property type="match status" value="5"/>
</dbReference>
<evidence type="ECO:0000259" key="16">
    <source>
        <dbReference type="PROSITE" id="PS01180"/>
    </source>
</evidence>
<dbReference type="Pfam" id="PF00001">
    <property type="entry name" value="7tm_1"/>
    <property type="match status" value="1"/>
</dbReference>
<dbReference type="InterPro" id="IPR036055">
    <property type="entry name" value="LDL_receptor-like_sf"/>
</dbReference>
<feature type="disulfide bond" evidence="14">
    <location>
        <begin position="392"/>
        <end position="404"/>
    </location>
</feature>
<feature type="disulfide bond" evidence="14">
    <location>
        <begin position="617"/>
        <end position="629"/>
    </location>
</feature>
<feature type="transmembrane region" description="Helical" evidence="15">
    <location>
        <begin position="899"/>
        <end position="920"/>
    </location>
</feature>
<dbReference type="SUPFAM" id="SSF52058">
    <property type="entry name" value="L domain-like"/>
    <property type="match status" value="1"/>
</dbReference>
<evidence type="ECO:0000256" key="10">
    <source>
        <dbReference type="ARBA" id="ARBA00023136"/>
    </source>
</evidence>
<dbReference type="PROSITE" id="PS50041">
    <property type="entry name" value="C_TYPE_LECTIN_2"/>
    <property type="match status" value="1"/>
</dbReference>
<evidence type="ECO:0000313" key="20">
    <source>
        <dbReference type="Proteomes" id="UP000288716"/>
    </source>
</evidence>
<feature type="disulfide bond" evidence="14">
    <location>
        <begin position="480"/>
        <end position="498"/>
    </location>
</feature>
<evidence type="ECO:0000256" key="6">
    <source>
        <dbReference type="ARBA" id="ARBA00022729"/>
    </source>
</evidence>
<organism evidence="19 20">
    <name type="scientific">Leptotrombidium deliense</name>
    <dbReference type="NCBI Taxonomy" id="299467"/>
    <lineage>
        <taxon>Eukaryota</taxon>
        <taxon>Metazoa</taxon>
        <taxon>Ecdysozoa</taxon>
        <taxon>Arthropoda</taxon>
        <taxon>Chelicerata</taxon>
        <taxon>Arachnida</taxon>
        <taxon>Acari</taxon>
        <taxon>Acariformes</taxon>
        <taxon>Trombidiformes</taxon>
        <taxon>Prostigmata</taxon>
        <taxon>Anystina</taxon>
        <taxon>Parasitengona</taxon>
        <taxon>Trombiculoidea</taxon>
        <taxon>Trombiculidae</taxon>
        <taxon>Leptotrombidium</taxon>
    </lineage>
</organism>
<proteinExistence type="inferred from homology"/>
<dbReference type="InterPro" id="IPR035914">
    <property type="entry name" value="Sperma_CUB_dom_sf"/>
</dbReference>
<feature type="disulfide bond" evidence="14">
    <location>
        <begin position="399"/>
        <end position="417"/>
    </location>
</feature>
<dbReference type="GO" id="GO:0009755">
    <property type="term" value="P:hormone-mediated signaling pathway"/>
    <property type="evidence" value="ECO:0007669"/>
    <property type="project" value="TreeGrafter"/>
</dbReference>
<dbReference type="InterPro" id="IPR032675">
    <property type="entry name" value="LRR_dom_sf"/>
</dbReference>
<dbReference type="InterPro" id="IPR001611">
    <property type="entry name" value="Leu-rich_rpt"/>
</dbReference>
<dbReference type="CDD" id="cd00041">
    <property type="entry name" value="CUB"/>
    <property type="match status" value="1"/>
</dbReference>
<evidence type="ECO:0000256" key="15">
    <source>
        <dbReference type="SAM" id="Phobius"/>
    </source>
</evidence>
<feature type="domain" description="G-protein coupled receptors family 1 profile" evidence="18">
    <location>
        <begin position="910"/>
        <end position="1173"/>
    </location>
</feature>
<dbReference type="PROSITE" id="PS50262">
    <property type="entry name" value="G_PROTEIN_RECEP_F1_2"/>
    <property type="match status" value="1"/>
</dbReference>
<dbReference type="PROSITE" id="PS51450">
    <property type="entry name" value="LRR"/>
    <property type="match status" value="2"/>
</dbReference>
<keyword evidence="13" id="KW-0807">Transducer</keyword>
<feature type="disulfide bond" evidence="14">
    <location>
        <begin position="578"/>
        <end position="590"/>
    </location>
</feature>
<dbReference type="CDD" id="cd15137">
    <property type="entry name" value="7tmA_Relaxin_R"/>
    <property type="match status" value="1"/>
</dbReference>
<dbReference type="SMART" id="SM00192">
    <property type="entry name" value="LDLa"/>
    <property type="match status" value="6"/>
</dbReference>
<feature type="transmembrane region" description="Helical" evidence="15">
    <location>
        <begin position="1124"/>
        <end position="1147"/>
    </location>
</feature>
<dbReference type="CDD" id="cd00112">
    <property type="entry name" value="LDLa"/>
    <property type="match status" value="6"/>
</dbReference>
<comment type="similarity">
    <text evidence="2">Belongs to the G-protein coupled receptor 1 family.</text>
</comment>
<evidence type="ECO:0000256" key="12">
    <source>
        <dbReference type="ARBA" id="ARBA00023170"/>
    </source>
</evidence>
<evidence type="ECO:0000256" key="7">
    <source>
        <dbReference type="ARBA" id="ARBA00022737"/>
    </source>
</evidence>
<keyword evidence="20" id="KW-1185">Reference proteome</keyword>
<dbReference type="PROSITE" id="PS50068">
    <property type="entry name" value="LDLRA_2"/>
    <property type="match status" value="5"/>
</dbReference>
<comment type="caution">
    <text evidence="19">The sequence shown here is derived from an EMBL/GenBank/DDBJ whole genome shotgun (WGS) entry which is preliminary data.</text>
</comment>
<dbReference type="PROSITE" id="PS01209">
    <property type="entry name" value="LDLRA_1"/>
    <property type="match status" value="3"/>
</dbReference>
<evidence type="ECO:0000256" key="11">
    <source>
        <dbReference type="ARBA" id="ARBA00023157"/>
    </source>
</evidence>
<dbReference type="SMART" id="SM00034">
    <property type="entry name" value="CLECT"/>
    <property type="match status" value="1"/>
</dbReference>
<dbReference type="Gene3D" id="1.20.1070.10">
    <property type="entry name" value="Rhodopsin 7-helix transmembrane proteins"/>
    <property type="match status" value="1"/>
</dbReference>
<keyword evidence="11 14" id="KW-1015">Disulfide bond</keyword>
<dbReference type="GO" id="GO:0007189">
    <property type="term" value="P:adenylate cyclase-activating G protein-coupled receptor signaling pathway"/>
    <property type="evidence" value="ECO:0007669"/>
    <property type="project" value="TreeGrafter"/>
</dbReference>
<evidence type="ECO:0000256" key="8">
    <source>
        <dbReference type="ARBA" id="ARBA00022989"/>
    </source>
</evidence>
<dbReference type="GO" id="GO:0005886">
    <property type="term" value="C:plasma membrane"/>
    <property type="evidence" value="ECO:0007669"/>
    <property type="project" value="UniProtKB-SubCell"/>
</dbReference>
<dbReference type="SUPFAM" id="SSF56436">
    <property type="entry name" value="C-type lectin-like"/>
    <property type="match status" value="1"/>
</dbReference>
<evidence type="ECO:0000256" key="5">
    <source>
        <dbReference type="ARBA" id="ARBA00022692"/>
    </source>
</evidence>
<feature type="disulfide bond" evidence="14">
    <location>
        <begin position="431"/>
        <end position="443"/>
    </location>
</feature>
<feature type="disulfide bond" evidence="14">
    <location>
        <begin position="636"/>
        <end position="651"/>
    </location>
</feature>
<dbReference type="Pfam" id="PF00431">
    <property type="entry name" value="CUB"/>
    <property type="match status" value="1"/>
</dbReference>
<dbReference type="InterPro" id="IPR000276">
    <property type="entry name" value="GPCR_Rhodpsn"/>
</dbReference>
<feature type="transmembrane region" description="Helical" evidence="15">
    <location>
        <begin position="932"/>
        <end position="954"/>
    </location>
</feature>
<feature type="transmembrane region" description="Helical" evidence="15">
    <location>
        <begin position="1023"/>
        <end position="1041"/>
    </location>
</feature>
<dbReference type="InterPro" id="IPR026906">
    <property type="entry name" value="LRR_5"/>
</dbReference>
<dbReference type="InterPro" id="IPR016186">
    <property type="entry name" value="C-type_lectin-like/link_sf"/>
</dbReference>
<dbReference type="Gene3D" id="4.10.400.10">
    <property type="entry name" value="Low-density Lipoprotein Receptor"/>
    <property type="match status" value="5"/>
</dbReference>
<dbReference type="InterPro" id="IPR023415">
    <property type="entry name" value="LDLR_class-A_CS"/>
</dbReference>
<evidence type="ECO:0000259" key="17">
    <source>
        <dbReference type="PROSITE" id="PS50041"/>
    </source>
</evidence>
<keyword evidence="7" id="KW-0677">Repeat</keyword>
<feature type="transmembrane region" description="Helical" evidence="15">
    <location>
        <begin position="1073"/>
        <end position="1095"/>
    </location>
</feature>
<dbReference type="SMART" id="SM00042">
    <property type="entry name" value="CUB"/>
    <property type="match status" value="1"/>
</dbReference>
<dbReference type="OrthoDB" id="6022531at2759"/>
<feature type="non-terminal residue" evidence="19">
    <location>
        <position position="1"/>
    </location>
</feature>
<keyword evidence="5 15" id="KW-0812">Transmembrane</keyword>
<keyword evidence="10 15" id="KW-0472">Membrane</keyword>
<comment type="caution">
    <text evidence="14">Lacks conserved residue(s) required for the propagation of feature annotation.</text>
</comment>
<dbReference type="Gene3D" id="3.10.100.10">
    <property type="entry name" value="Mannose-Binding Protein A, subunit A"/>
    <property type="match status" value="1"/>
</dbReference>
<dbReference type="Gene3D" id="2.60.120.290">
    <property type="entry name" value="Spermadhesin, CUB domain"/>
    <property type="match status" value="1"/>
</dbReference>
<dbReference type="Pfam" id="PF13306">
    <property type="entry name" value="LRR_5"/>
    <property type="match status" value="1"/>
</dbReference>
<dbReference type="InterPro" id="IPR001304">
    <property type="entry name" value="C-type_lectin-like"/>
</dbReference>
<keyword evidence="9" id="KW-0297">G-protein coupled receptor</keyword>
<evidence type="ECO:0000256" key="13">
    <source>
        <dbReference type="ARBA" id="ARBA00023224"/>
    </source>
</evidence>
<keyword evidence="4" id="KW-0433">Leucine-rich repeat</keyword>
<evidence type="ECO:0000256" key="14">
    <source>
        <dbReference type="PROSITE-ProRule" id="PRU00124"/>
    </source>
</evidence>
<evidence type="ECO:0000256" key="3">
    <source>
        <dbReference type="ARBA" id="ARBA00022475"/>
    </source>
</evidence>
<feature type="disulfide bond" evidence="14">
    <location>
        <begin position="597"/>
        <end position="612"/>
    </location>
</feature>
<evidence type="ECO:0000259" key="18">
    <source>
        <dbReference type="PROSITE" id="PS50262"/>
    </source>
</evidence>
<name>A0A443SMM0_9ACAR</name>
<dbReference type="VEuPathDB" id="VectorBase:LDEU003270"/>
<feature type="disulfide bond" evidence="14">
    <location>
        <begin position="585"/>
        <end position="603"/>
    </location>
</feature>
<keyword evidence="3" id="KW-1003">Cell membrane</keyword>
<dbReference type="PANTHER" id="PTHR24372:SF77">
    <property type="entry name" value="G-PROTEIN COUPLED RECEPTORS FAMILY 1 PROFILE DOMAIN-CONTAINING PROTEIN"/>
    <property type="match status" value="1"/>
</dbReference>
<feature type="transmembrane region" description="Helical" evidence="15">
    <location>
        <begin position="1153"/>
        <end position="1176"/>
    </location>
</feature>
<feature type="non-terminal residue" evidence="19">
    <location>
        <position position="1341"/>
    </location>
</feature>
<reference evidence="19 20" key="1">
    <citation type="journal article" date="2018" name="Gigascience">
        <title>Genomes of trombidid mites reveal novel predicted allergens and laterally-transferred genes associated with secondary metabolism.</title>
        <authorList>
            <person name="Dong X."/>
            <person name="Chaisiri K."/>
            <person name="Xia D."/>
            <person name="Armstrong S.D."/>
            <person name="Fang Y."/>
            <person name="Donnelly M.J."/>
            <person name="Kadowaki T."/>
            <person name="McGarry J.W."/>
            <person name="Darby A.C."/>
            <person name="Makepeace B.L."/>
        </authorList>
    </citation>
    <scope>NUCLEOTIDE SEQUENCE [LARGE SCALE GENOMIC DNA]</scope>
    <source>
        <strain evidence="19">UoL-UT</strain>
    </source>
</reference>
<dbReference type="Pfam" id="PF00057">
    <property type="entry name" value="Ldl_recept_a"/>
    <property type="match status" value="3"/>
</dbReference>
<feature type="domain" description="C-type lectin" evidence="17">
    <location>
        <begin position="163"/>
        <end position="291"/>
    </location>
</feature>
<comment type="subcellular location">
    <subcellularLocation>
        <location evidence="1">Cell membrane</location>
        <topology evidence="1">Multi-pass membrane protein</topology>
    </subcellularLocation>
</comment>
<dbReference type="Pfam" id="PF00059">
    <property type="entry name" value="Lectin_C"/>
    <property type="match status" value="1"/>
</dbReference>
<dbReference type="InterPro" id="IPR000859">
    <property type="entry name" value="CUB_dom"/>
</dbReference>
<dbReference type="Proteomes" id="UP000288716">
    <property type="component" value="Unassembled WGS sequence"/>
</dbReference>
<dbReference type="Gene3D" id="3.80.10.10">
    <property type="entry name" value="Ribonuclease Inhibitor"/>
    <property type="match status" value="2"/>
</dbReference>
<dbReference type="SMART" id="SM00013">
    <property type="entry name" value="LRRNT"/>
    <property type="match status" value="1"/>
</dbReference>
<keyword evidence="6" id="KW-0732">Signal</keyword>
<keyword evidence="12 19" id="KW-0675">Receptor</keyword>
<feature type="transmembrane region" description="Helical" evidence="15">
    <location>
        <begin position="992"/>
        <end position="1011"/>
    </location>
</feature>
<evidence type="ECO:0000256" key="4">
    <source>
        <dbReference type="ARBA" id="ARBA00022614"/>
    </source>
</evidence>
<dbReference type="InterPro" id="IPR003591">
    <property type="entry name" value="Leu-rich_rpt_typical-subtyp"/>
</dbReference>
<dbReference type="InterPro" id="IPR017452">
    <property type="entry name" value="GPCR_Rhodpsn_7TM"/>
</dbReference>
<sequence length="1341" mass="153417">TFLHSRNDLIDFHNISVKNTNCFLSERCFVASISSINYPLNYSNNYRGRWLITAPSHHYINLTVVDFDVQTPNNEDKCMFDHVIIIDASRDRMIGKYCNSRKPPKQIISSWNQLQIDFNTDSENQIGRGFLFTYTVHQYKLPNKLQKYLKPPRKACPEGWTFYKRSCYKVQFDEPLQWYEAEARCQHMSAGLDGHLVSILDEDEMKALHHFLVNVWKVPPFTAFYIGLRDVHKEGSFRWVDNNPMSYTDWAPYGNFLAKDAQPDGGTNEDCTIIFLNSIYSTANWHDIYCSMGEHGSNPNNVSFLLPTDIISSYICKMDAWLHSMSLVPREPMFDDVVVPDKEIIRRLAVKERYFICNNSEVISIIERCAGDVHCRDGSDENGCPDRASKKCMKHQFQCDNGACVSIDSFCDFYNDCGDNSDEKRCEIRQCNRNEYECLNGQCIPAEKRCDLLADCEDKSDEGLSCTSGRYCNKEKTFQCYVGTCIPKYAVCDKHRDCPGKLIEDERSSWCNITNRPFQEYQSWETLLNSTPSGSKFTCQSGHIIDSKYRCIYETDEYGYQIGCRDVTHLRGCEKYKCHSGYVKCPDSYCIPPSYLCDGKYDCVGGADEVHCGKHTCPGRYRCLNSTSCILLRQLCDNRRNCQLGDDEWFCDVTCPEGCDCVGLYFSCQNRRLTSLPTNLPNNVRKLDLSYNHLGPDLKHVDFNEFFYLGELILQSNSIEILIANKFSNLHNLYTLDLRYNKIKIIRSLAFNGLQNVRTLLLDHNPSLQVIEANAFNNMTSLRNLNITNTNMTKLSKMTFFGMSSLETLHLSENHLQEIETEAFVGLEMLLVLDIQNNDLKYVGKESFKQLYNLQNLLTDSFKFCCLVSSTVPKDVCWPPADQISDCEDLLSSPVQRCFLWILGMTAIICNSFVIVWRCARMVSDATLNRVSSRLILSLGCSDLLMGIYLIIIACVDANYRGRYIEVSDEWRSSVLCKFCGFLSTIASEASVFTLVSISIDRLICICFPFSKLKFTLSFTHKLIFCSWITAFALGVMPLIIRPYFRDEFYGRSAVCLPLHITTDNHAGWEYSVAIFIGINLLAFLIILFCNCFMYKSITDSRKRIKRIMARQVRERQVGRQMALIVMSNFLCWCPIIIMGLVAIAGYPLAASVYSWTAVFILPLNSATDPILYTLAHFKFASMVKPQRPTTLSLSPLKVKKSNSNSSYKHSPLLSIPTKTLKAPHGYTPLMQYLRDSEELEARHLLQISCSLSDQIKDIHASGYALGGIDFNNVFVSSLVDSQYLRVYLPEINSYHVSHSKAMNDDFASDMEEFGLLVKRMLRYYQIKSKANESNSSNNNN</sequence>
<evidence type="ECO:0000256" key="9">
    <source>
        <dbReference type="ARBA" id="ARBA00023040"/>
    </source>
</evidence>
<dbReference type="STRING" id="299467.A0A443SMM0"/>
<feature type="disulfide bond" evidence="14">
    <location>
        <begin position="438"/>
        <end position="456"/>
    </location>
</feature>
<evidence type="ECO:0000256" key="2">
    <source>
        <dbReference type="ARBA" id="ARBA00010663"/>
    </source>
</evidence>
<dbReference type="InterPro" id="IPR000372">
    <property type="entry name" value="LRRNT"/>
</dbReference>
<dbReference type="InterPro" id="IPR016187">
    <property type="entry name" value="CTDL_fold"/>
</dbReference>
<dbReference type="PROSITE" id="PS01180">
    <property type="entry name" value="CUB"/>
    <property type="match status" value="1"/>
</dbReference>
<keyword evidence="8 15" id="KW-1133">Transmembrane helix</keyword>
<dbReference type="GO" id="GO:0008528">
    <property type="term" value="F:G protein-coupled peptide receptor activity"/>
    <property type="evidence" value="ECO:0007669"/>
    <property type="project" value="TreeGrafter"/>
</dbReference>
<dbReference type="InterPro" id="IPR002172">
    <property type="entry name" value="LDrepeatLR_classA_rpt"/>
</dbReference>
<dbReference type="SUPFAM" id="SSF81321">
    <property type="entry name" value="Family A G protein-coupled receptor-like"/>
    <property type="match status" value="1"/>
</dbReference>
<feature type="domain" description="CUB" evidence="16">
    <location>
        <begin position="22"/>
        <end position="137"/>
    </location>
</feature>
<dbReference type="PRINTS" id="PR00261">
    <property type="entry name" value="LDLRECEPTOR"/>
</dbReference>
<evidence type="ECO:0000313" key="19">
    <source>
        <dbReference type="EMBL" id="RWS28770.1"/>
    </source>
</evidence>
<dbReference type="SUPFAM" id="SSF49854">
    <property type="entry name" value="Spermadhesin, CUB domain"/>
    <property type="match status" value="1"/>
</dbReference>
<gene>
    <name evidence="19" type="ORF">B4U80_06429</name>
</gene>
<dbReference type="PANTHER" id="PTHR24372">
    <property type="entry name" value="GLYCOPROTEIN HORMONE RECEPTOR"/>
    <property type="match status" value="1"/>
</dbReference>
<evidence type="ECO:0000256" key="1">
    <source>
        <dbReference type="ARBA" id="ARBA00004651"/>
    </source>
</evidence>
<protein>
    <submittedName>
        <fullName evidence="19">G-protein coupled receptor GRL101-like protein</fullName>
    </submittedName>
</protein>
<accession>A0A443SMM0</accession>
<dbReference type="SUPFAM" id="SSF57424">
    <property type="entry name" value="LDL receptor-like module"/>
    <property type="match status" value="5"/>
</dbReference>
<feature type="disulfide bond" evidence="14">
    <location>
        <begin position="411"/>
        <end position="426"/>
    </location>
</feature>